<dbReference type="OrthoDB" id="7210452at2"/>
<sequence length="388" mass="43129">MRRRDFCTGMGLLWSLPTWAAAPGTGPDLAMLERARVLRAADRFRDETPLTVTAFPAPRSPGGPRDYYSEGDYWWPDPANPGGPYIRRDGFSNPDKFTAHRDALIRLSRIVPALVAAFDLTGDRRYADAADRHLRAWFVDPTTRMAPHLNHAQAVIGINTGRGIGVIDTLHLVEVARAVAVLRRLWPDGGAYDPIIAWFDAYLTWMITSPNGIEERDQKNNHGTCWALQVAEFARLTGQAAARAQALDRIKALIAGQIAPDGSQPLELARTKPFAYCLFNLDALAACAHILSGPDHGLWRYRGAGGGSIADALSFMAPFIADKSRWPKPPDVEAWEGWPLRQPALLFGGLALRRQDYLVLWQRLNPDPSDAELIRNYPLRQPLLWVDA</sequence>
<dbReference type="Pfam" id="PF05426">
    <property type="entry name" value="Alginate_lyase"/>
    <property type="match status" value="1"/>
</dbReference>
<dbReference type="KEGG" id="ncb:C0V82_24115"/>
<evidence type="ECO:0000313" key="4">
    <source>
        <dbReference type="Proteomes" id="UP000234752"/>
    </source>
</evidence>
<dbReference type="RefSeq" id="WP_102114955.1">
    <property type="nucleotide sequence ID" value="NZ_BMGN01000001.1"/>
</dbReference>
<dbReference type="EMBL" id="CP025613">
    <property type="protein sequence ID" value="AUN33442.1"/>
    <property type="molecule type" value="Genomic_DNA"/>
</dbReference>
<accession>A0A2K9NK34</accession>
<dbReference type="InterPro" id="IPR008929">
    <property type="entry name" value="Chondroitin_lyas"/>
</dbReference>
<gene>
    <name evidence="3" type="ORF">C0V82_24115</name>
</gene>
<proteinExistence type="predicted"/>
<organism evidence="3 4">
    <name type="scientific">Niveispirillum cyanobacteriorum</name>
    <dbReference type="NCBI Taxonomy" id="1612173"/>
    <lineage>
        <taxon>Bacteria</taxon>
        <taxon>Pseudomonadati</taxon>
        <taxon>Pseudomonadota</taxon>
        <taxon>Alphaproteobacteria</taxon>
        <taxon>Rhodospirillales</taxon>
        <taxon>Azospirillaceae</taxon>
        <taxon>Niveispirillum</taxon>
    </lineage>
</organism>
<dbReference type="SUPFAM" id="SSF48230">
    <property type="entry name" value="Chondroitin AC/alginate lyase"/>
    <property type="match status" value="1"/>
</dbReference>
<dbReference type="GO" id="GO:0042597">
    <property type="term" value="C:periplasmic space"/>
    <property type="evidence" value="ECO:0007669"/>
    <property type="project" value="InterPro"/>
</dbReference>
<keyword evidence="1" id="KW-0732">Signal</keyword>
<evidence type="ECO:0000313" key="3">
    <source>
        <dbReference type="EMBL" id="AUN33442.1"/>
    </source>
</evidence>
<evidence type="ECO:0000256" key="2">
    <source>
        <dbReference type="ARBA" id="ARBA00023239"/>
    </source>
</evidence>
<keyword evidence="3" id="KW-0614">Plasmid</keyword>
<dbReference type="AlphaFoldDB" id="A0A2K9NK34"/>
<keyword evidence="2 3" id="KW-0456">Lyase</keyword>
<keyword evidence="4" id="KW-1185">Reference proteome</keyword>
<dbReference type="Gene3D" id="1.50.10.100">
    <property type="entry name" value="Chondroitin AC/alginate lyase"/>
    <property type="match status" value="1"/>
</dbReference>
<geneLocation type="plasmid" evidence="3 4">
    <name>unnamed1</name>
</geneLocation>
<dbReference type="InterPro" id="IPR008397">
    <property type="entry name" value="Alginate_lyase_dom"/>
</dbReference>
<reference evidence="3 4" key="1">
    <citation type="submission" date="2017-12" db="EMBL/GenBank/DDBJ databases">
        <title>Genomes of bacteria within cyanobacterial aggregates.</title>
        <authorList>
            <person name="Cai H."/>
        </authorList>
    </citation>
    <scope>NUCLEOTIDE SEQUENCE [LARGE SCALE GENOMIC DNA]</scope>
    <source>
        <strain evidence="3 4">TH16</strain>
        <plasmid evidence="3 4">unnamed1</plasmid>
    </source>
</reference>
<name>A0A2K9NK34_9PROT</name>
<evidence type="ECO:0000256" key="1">
    <source>
        <dbReference type="ARBA" id="ARBA00022729"/>
    </source>
</evidence>
<dbReference type="Proteomes" id="UP000234752">
    <property type="component" value="Plasmid unnamed1"/>
</dbReference>
<protein>
    <submittedName>
        <fullName evidence="3">Alginate lyase</fullName>
    </submittedName>
</protein>
<dbReference type="GO" id="GO:0016829">
    <property type="term" value="F:lyase activity"/>
    <property type="evidence" value="ECO:0007669"/>
    <property type="project" value="UniProtKB-KW"/>
</dbReference>